<evidence type="ECO:0000313" key="2">
    <source>
        <dbReference type="Proteomes" id="UP000314294"/>
    </source>
</evidence>
<protein>
    <submittedName>
        <fullName evidence="1">Uncharacterized protein</fullName>
    </submittedName>
</protein>
<name>A0A4Z2GS98_9TELE</name>
<sequence length="115" mass="12690">MKPPQADDVIASFALSHVVNVSSRLSRPPIIKGPDLAASLSVFHIRRRDFRVPDGSLMISFSSFPFLVCLRPSNYGPAQHGSVVQNQYVAFLSVTRFAPRHIDTRNTRKASAPTV</sequence>
<organism evidence="1 2">
    <name type="scientific">Liparis tanakae</name>
    <name type="common">Tanaka's snailfish</name>
    <dbReference type="NCBI Taxonomy" id="230148"/>
    <lineage>
        <taxon>Eukaryota</taxon>
        <taxon>Metazoa</taxon>
        <taxon>Chordata</taxon>
        <taxon>Craniata</taxon>
        <taxon>Vertebrata</taxon>
        <taxon>Euteleostomi</taxon>
        <taxon>Actinopterygii</taxon>
        <taxon>Neopterygii</taxon>
        <taxon>Teleostei</taxon>
        <taxon>Neoteleostei</taxon>
        <taxon>Acanthomorphata</taxon>
        <taxon>Eupercaria</taxon>
        <taxon>Perciformes</taxon>
        <taxon>Cottioidei</taxon>
        <taxon>Cottales</taxon>
        <taxon>Liparidae</taxon>
        <taxon>Liparis</taxon>
    </lineage>
</organism>
<dbReference type="Proteomes" id="UP000314294">
    <property type="component" value="Unassembled WGS sequence"/>
</dbReference>
<dbReference type="EMBL" id="SRLO01000428">
    <property type="protein sequence ID" value="TNN56457.1"/>
    <property type="molecule type" value="Genomic_DNA"/>
</dbReference>
<keyword evidence="2" id="KW-1185">Reference proteome</keyword>
<comment type="caution">
    <text evidence="1">The sequence shown here is derived from an EMBL/GenBank/DDBJ whole genome shotgun (WGS) entry which is preliminary data.</text>
</comment>
<gene>
    <name evidence="1" type="ORF">EYF80_033327</name>
</gene>
<accession>A0A4Z2GS98</accession>
<dbReference type="AlphaFoldDB" id="A0A4Z2GS98"/>
<evidence type="ECO:0000313" key="1">
    <source>
        <dbReference type="EMBL" id="TNN56457.1"/>
    </source>
</evidence>
<proteinExistence type="predicted"/>
<reference evidence="1 2" key="1">
    <citation type="submission" date="2019-03" db="EMBL/GenBank/DDBJ databases">
        <title>First draft genome of Liparis tanakae, snailfish: a comprehensive survey of snailfish specific genes.</title>
        <authorList>
            <person name="Kim W."/>
            <person name="Song I."/>
            <person name="Jeong J.-H."/>
            <person name="Kim D."/>
            <person name="Kim S."/>
            <person name="Ryu S."/>
            <person name="Song J.Y."/>
            <person name="Lee S.K."/>
        </authorList>
    </citation>
    <scope>NUCLEOTIDE SEQUENCE [LARGE SCALE GENOMIC DNA]</scope>
    <source>
        <tissue evidence="1">Muscle</tissue>
    </source>
</reference>